<sequence length="104" mass="12154">MFWSLVQPEGCDCYPTFLCKRQMERFPEDVQLTSLGILGKVIREAQQDLGLSRLKECRDPTLSHLISSWRPHCHSLLGNNGINGVKSKRKRHRILKRIRLFSYD</sequence>
<keyword evidence="2" id="KW-1185">Reference proteome</keyword>
<dbReference type="AlphaFoldDB" id="A0ABC9X7T5"/>
<gene>
    <name evidence="1" type="ORF">GRJ2_001840600</name>
</gene>
<comment type="caution">
    <text evidence="1">The sequence shown here is derived from an EMBL/GenBank/DDBJ whole genome shotgun (WGS) entry which is preliminary data.</text>
</comment>
<evidence type="ECO:0000313" key="1">
    <source>
        <dbReference type="EMBL" id="GAB0193753.1"/>
    </source>
</evidence>
<organism evidence="1 2">
    <name type="scientific">Grus japonensis</name>
    <name type="common">Japanese crane</name>
    <name type="synonym">Red-crowned crane</name>
    <dbReference type="NCBI Taxonomy" id="30415"/>
    <lineage>
        <taxon>Eukaryota</taxon>
        <taxon>Metazoa</taxon>
        <taxon>Chordata</taxon>
        <taxon>Craniata</taxon>
        <taxon>Vertebrata</taxon>
        <taxon>Euteleostomi</taxon>
        <taxon>Archelosauria</taxon>
        <taxon>Archosauria</taxon>
        <taxon>Dinosauria</taxon>
        <taxon>Saurischia</taxon>
        <taxon>Theropoda</taxon>
        <taxon>Coelurosauria</taxon>
        <taxon>Aves</taxon>
        <taxon>Neognathae</taxon>
        <taxon>Neoaves</taxon>
        <taxon>Gruiformes</taxon>
        <taxon>Gruidae</taxon>
        <taxon>Grus</taxon>
    </lineage>
</organism>
<reference evidence="1 2" key="1">
    <citation type="submission" date="2024-06" db="EMBL/GenBank/DDBJ databases">
        <title>The draft genome of Grus japonensis, version 3.</title>
        <authorList>
            <person name="Nabeshima K."/>
            <person name="Suzuki S."/>
            <person name="Onuma M."/>
        </authorList>
    </citation>
    <scope>NUCLEOTIDE SEQUENCE [LARGE SCALE GENOMIC DNA]</scope>
    <source>
        <strain evidence="1 2">451A</strain>
    </source>
</reference>
<dbReference type="EMBL" id="BAAFJT010000009">
    <property type="protein sequence ID" value="GAB0193753.1"/>
    <property type="molecule type" value="Genomic_DNA"/>
</dbReference>
<name>A0ABC9X7T5_GRUJA</name>
<protein>
    <submittedName>
        <fullName evidence="1">Uncharacterized protein</fullName>
    </submittedName>
</protein>
<proteinExistence type="predicted"/>
<accession>A0ABC9X7T5</accession>
<evidence type="ECO:0000313" key="2">
    <source>
        <dbReference type="Proteomes" id="UP001623348"/>
    </source>
</evidence>
<dbReference type="Proteomes" id="UP001623348">
    <property type="component" value="Unassembled WGS sequence"/>
</dbReference>